<comment type="caution">
    <text evidence="2">The sequence shown here is derived from an EMBL/GenBank/DDBJ whole genome shotgun (WGS) entry which is preliminary data.</text>
</comment>
<proteinExistence type="predicted"/>
<reference evidence="1" key="4">
    <citation type="submission" date="2024-05" db="EMBL/GenBank/DDBJ databases">
        <authorList>
            <person name="Sun Q."/>
            <person name="Zhou Y."/>
        </authorList>
    </citation>
    <scope>NUCLEOTIDE SEQUENCE</scope>
    <source>
        <strain evidence="1">CGMCC 4.5581</strain>
    </source>
</reference>
<dbReference type="Pfam" id="PF19371">
    <property type="entry name" value="DUF5946"/>
    <property type="match status" value="1"/>
</dbReference>
<reference evidence="4" key="2">
    <citation type="journal article" date="2019" name="Int. J. Syst. Evol. Microbiol.">
        <title>The Global Catalogue of Microorganisms (GCM) 10K type strain sequencing project: providing services to taxonomists for standard genome sequencing and annotation.</title>
        <authorList>
            <consortium name="The Broad Institute Genomics Platform"/>
            <consortium name="The Broad Institute Genome Sequencing Center for Infectious Disease"/>
            <person name="Wu L."/>
            <person name="Ma J."/>
        </authorList>
    </citation>
    <scope>NUCLEOTIDE SEQUENCE [LARGE SCALE GENOMIC DNA]</scope>
    <source>
        <strain evidence="4">CGMCC 4.5581</strain>
    </source>
</reference>
<gene>
    <name evidence="2" type="ORF">FB380_000835</name>
    <name evidence="1" type="ORF">GCM10011589_19330</name>
</gene>
<dbReference type="Proteomes" id="UP000648663">
    <property type="component" value="Unassembled WGS sequence"/>
</dbReference>
<evidence type="ECO:0000313" key="1">
    <source>
        <dbReference type="EMBL" id="GGL63253.1"/>
    </source>
</evidence>
<reference evidence="2 3" key="3">
    <citation type="submission" date="2020-02" db="EMBL/GenBank/DDBJ databases">
        <title>Sequencing the genomes of 1000 actinobacteria strains.</title>
        <authorList>
            <person name="Klenk H.-P."/>
        </authorList>
    </citation>
    <scope>NUCLEOTIDE SEQUENCE [LARGE SCALE GENOMIC DNA]</scope>
    <source>
        <strain evidence="2 3">DSM 45201</strain>
    </source>
</reference>
<reference evidence="1" key="1">
    <citation type="journal article" date="2014" name="Int. J. Syst. Evol. Microbiol.">
        <title>Complete genome of a new Firmicutes species belonging to the dominant human colonic microbiota ('Ruminococcus bicirculans') reveals two chromosomes and a selective capacity to utilize plant glucans.</title>
        <authorList>
            <consortium name="NISC Comparative Sequencing Program"/>
            <person name="Wegmann U."/>
            <person name="Louis P."/>
            <person name="Goesmann A."/>
            <person name="Henrissat B."/>
            <person name="Duncan S.H."/>
            <person name="Flint H.J."/>
        </authorList>
    </citation>
    <scope>NUCLEOTIDE SEQUENCE</scope>
    <source>
        <strain evidence="1">CGMCC 4.5581</strain>
    </source>
</reference>
<evidence type="ECO:0000313" key="4">
    <source>
        <dbReference type="Proteomes" id="UP000648663"/>
    </source>
</evidence>
<evidence type="ECO:0000313" key="2">
    <source>
        <dbReference type="EMBL" id="NIH66389.1"/>
    </source>
</evidence>
<dbReference type="Proteomes" id="UP000552836">
    <property type="component" value="Unassembled WGS sequence"/>
</dbReference>
<protein>
    <submittedName>
        <fullName evidence="2">Uncharacterized protein</fullName>
    </submittedName>
</protein>
<dbReference type="RefSeq" id="WP_166753984.1">
    <property type="nucleotide sequence ID" value="NZ_BAABJU010000010.1"/>
</dbReference>
<evidence type="ECO:0000313" key="3">
    <source>
        <dbReference type="Proteomes" id="UP000552836"/>
    </source>
</evidence>
<dbReference type="EMBL" id="BMMI01000003">
    <property type="protein sequence ID" value="GGL63253.1"/>
    <property type="molecule type" value="Genomic_DNA"/>
</dbReference>
<sequence>MTGIDTPTPEPATQTSVCPGCGSVLAVVPGLAGTHAGASASCAGLFAVTVRGLREEAGQDVRAAALLQVSTDAYDAQHLVPGAPAAAPVRLALARERDVDPARAAALGSRVDDAAPRDLTPPSRWTTTVADLAADLDVVDLPTLVRAWADAVWADWAPAHARLRAAADTALTS</sequence>
<organism evidence="2 3">
    <name type="scientific">Modestobacter marinus</name>
    <dbReference type="NCBI Taxonomy" id="477641"/>
    <lineage>
        <taxon>Bacteria</taxon>
        <taxon>Bacillati</taxon>
        <taxon>Actinomycetota</taxon>
        <taxon>Actinomycetes</taxon>
        <taxon>Geodermatophilales</taxon>
        <taxon>Geodermatophilaceae</taxon>
        <taxon>Modestobacter</taxon>
    </lineage>
</organism>
<accession>A0A846LSE0</accession>
<keyword evidence="4" id="KW-1185">Reference proteome</keyword>
<dbReference type="EMBL" id="JAAMPA010000001">
    <property type="protein sequence ID" value="NIH66389.1"/>
    <property type="molecule type" value="Genomic_DNA"/>
</dbReference>
<dbReference type="AlphaFoldDB" id="A0A846LSE0"/>
<dbReference type="InterPro" id="IPR045990">
    <property type="entry name" value="DUF5946"/>
</dbReference>
<name>A0A846LSE0_9ACTN</name>